<evidence type="ECO:0000259" key="11">
    <source>
        <dbReference type="PROSITE" id="PS50011"/>
    </source>
</evidence>
<evidence type="ECO:0000256" key="7">
    <source>
        <dbReference type="ARBA" id="ARBA00022840"/>
    </source>
</evidence>
<feature type="binding site" evidence="9">
    <location>
        <position position="56"/>
    </location>
    <ligand>
        <name>ATP</name>
        <dbReference type="ChEBI" id="CHEBI:30616"/>
    </ligand>
</feature>
<dbReference type="GeneID" id="26806373"/>
<dbReference type="InterPro" id="IPR050117">
    <property type="entry name" value="MAPK"/>
</dbReference>
<evidence type="ECO:0000256" key="10">
    <source>
        <dbReference type="RuleBase" id="RU000304"/>
    </source>
</evidence>
<dbReference type="EC" id="2.7.11.24" evidence="2"/>
<evidence type="ECO:0000256" key="9">
    <source>
        <dbReference type="PROSITE-ProRule" id="PRU10141"/>
    </source>
</evidence>
<evidence type="ECO:0000256" key="4">
    <source>
        <dbReference type="ARBA" id="ARBA00022679"/>
    </source>
</evidence>
<comment type="cofactor">
    <cofactor evidence="1">
        <name>Mg(2+)</name>
        <dbReference type="ChEBI" id="CHEBI:18420"/>
    </cofactor>
</comment>
<dbReference type="PANTHER" id="PTHR24055">
    <property type="entry name" value="MITOGEN-ACTIVATED PROTEIN KINASE"/>
    <property type="match status" value="1"/>
</dbReference>
<keyword evidence="5 9" id="KW-0547">Nucleotide-binding</keyword>
<accession>A0A0L1J9S5</accession>
<dbReference type="InterPro" id="IPR017441">
    <property type="entry name" value="Protein_kinase_ATP_BS"/>
</dbReference>
<dbReference type="Gene3D" id="3.30.200.20">
    <property type="entry name" value="Phosphorylase Kinase, domain 1"/>
    <property type="match status" value="1"/>
</dbReference>
<evidence type="ECO:0000313" key="13">
    <source>
        <dbReference type="Proteomes" id="UP000037505"/>
    </source>
</evidence>
<dbReference type="PROSITE" id="PS50011">
    <property type="entry name" value="PROTEIN_KINASE_DOM"/>
    <property type="match status" value="1"/>
</dbReference>
<dbReference type="PROSITE" id="PS00108">
    <property type="entry name" value="PROTEIN_KINASE_ST"/>
    <property type="match status" value="1"/>
</dbReference>
<gene>
    <name evidence="12" type="ORF">ANOM_004569</name>
</gene>
<dbReference type="STRING" id="1509407.A0A0L1J9S5"/>
<dbReference type="RefSeq" id="XP_015409126.1">
    <property type="nucleotide sequence ID" value="XM_015549826.1"/>
</dbReference>
<comment type="similarity">
    <text evidence="8">Belongs to the protein kinase superfamily. Ser/Thr protein kinase family. MAP kinase subfamily.</text>
</comment>
<protein>
    <recommendedName>
        <fullName evidence="2">mitogen-activated protein kinase</fullName>
        <ecNumber evidence="2">2.7.11.24</ecNumber>
    </recommendedName>
</protein>
<feature type="domain" description="Protein kinase" evidence="11">
    <location>
        <begin position="20"/>
        <end position="323"/>
    </location>
</feature>
<keyword evidence="13" id="KW-1185">Reference proteome</keyword>
<dbReference type="InterPro" id="IPR008271">
    <property type="entry name" value="Ser/Thr_kinase_AS"/>
</dbReference>
<dbReference type="GO" id="GO:0005524">
    <property type="term" value="F:ATP binding"/>
    <property type="evidence" value="ECO:0007669"/>
    <property type="project" value="UniProtKB-UniRule"/>
</dbReference>
<evidence type="ECO:0000256" key="5">
    <source>
        <dbReference type="ARBA" id="ARBA00022741"/>
    </source>
</evidence>
<keyword evidence="4" id="KW-0808">Transferase</keyword>
<dbReference type="Proteomes" id="UP000037505">
    <property type="component" value="Unassembled WGS sequence"/>
</dbReference>
<dbReference type="EMBL" id="JNOM01000058">
    <property type="protein sequence ID" value="KNG88203.1"/>
    <property type="molecule type" value="Genomic_DNA"/>
</dbReference>
<name>A0A0L1J9S5_ASPN3</name>
<evidence type="ECO:0000256" key="3">
    <source>
        <dbReference type="ARBA" id="ARBA00022527"/>
    </source>
</evidence>
<dbReference type="GO" id="GO:0004707">
    <property type="term" value="F:MAP kinase activity"/>
    <property type="evidence" value="ECO:0007669"/>
    <property type="project" value="UniProtKB-EC"/>
</dbReference>
<sequence>MAEFNRSQVLGSVFDTTSRYINVRPVGLGAFSLVWLSEESSSAYDLVRGQAVAIKKLLNPFATPASAKQTYREIKLLKQLRHENLIGLCDVFISPRTDVYLVTELLSTDLGRLLEAGPLEPQFVQYFAYQILVRVARVPSLHSYNSDEPQRGLKYLHSAGVVHRDIKPSNLVIDENCDLKICDFGLSRPQDHRMTGYVSTRYYRAPEVMLTWQMYGVEMDIWSAGCVIAEMFNGKPLFPGQDPINQFYLILDVLGNPSDKFISRICTTNTVEIIRSLERREPRPLQSVIQNLDDYSRSLLERMLTLDPQERISAAEALQHPYMRMYHDPTDEPIAEQKFNWMFNGGEFDEEMLKEMIFMEVLHFHRSACLAMSPMGLEEPTIPQFSESESFLNPDAFVNWTPCL</sequence>
<evidence type="ECO:0000256" key="8">
    <source>
        <dbReference type="ARBA" id="ARBA00061056"/>
    </source>
</evidence>
<evidence type="ECO:0000313" key="12">
    <source>
        <dbReference type="EMBL" id="KNG88203.1"/>
    </source>
</evidence>
<dbReference type="InterPro" id="IPR011009">
    <property type="entry name" value="Kinase-like_dom_sf"/>
</dbReference>
<dbReference type="InterPro" id="IPR000719">
    <property type="entry name" value="Prot_kinase_dom"/>
</dbReference>
<dbReference type="Pfam" id="PF00069">
    <property type="entry name" value="Pkinase"/>
    <property type="match status" value="1"/>
</dbReference>
<dbReference type="AlphaFoldDB" id="A0A0L1J9S5"/>
<dbReference type="PROSITE" id="PS00107">
    <property type="entry name" value="PROTEIN_KINASE_ATP"/>
    <property type="match status" value="1"/>
</dbReference>
<keyword evidence="7 9" id="KW-0067">ATP-binding</keyword>
<organism evidence="12 13">
    <name type="scientific">Aspergillus nomiae NRRL (strain ATCC 15546 / NRRL 13137 / CBS 260.88 / M93)</name>
    <dbReference type="NCBI Taxonomy" id="1509407"/>
    <lineage>
        <taxon>Eukaryota</taxon>
        <taxon>Fungi</taxon>
        <taxon>Dikarya</taxon>
        <taxon>Ascomycota</taxon>
        <taxon>Pezizomycotina</taxon>
        <taxon>Eurotiomycetes</taxon>
        <taxon>Eurotiomycetidae</taxon>
        <taxon>Eurotiales</taxon>
        <taxon>Aspergillaceae</taxon>
        <taxon>Aspergillus</taxon>
        <taxon>Aspergillus subgen. Circumdati</taxon>
    </lineage>
</organism>
<evidence type="ECO:0000256" key="6">
    <source>
        <dbReference type="ARBA" id="ARBA00022777"/>
    </source>
</evidence>
<dbReference type="SUPFAM" id="SSF56112">
    <property type="entry name" value="Protein kinase-like (PK-like)"/>
    <property type="match status" value="1"/>
</dbReference>
<keyword evidence="3 10" id="KW-0723">Serine/threonine-protein kinase</keyword>
<dbReference type="FunFam" id="1.10.510.10:FF:000049">
    <property type="entry name" value="Mitogen-activated protein kinase"/>
    <property type="match status" value="1"/>
</dbReference>
<comment type="caution">
    <text evidence="12">The sequence shown here is derived from an EMBL/GenBank/DDBJ whole genome shotgun (WGS) entry which is preliminary data.</text>
</comment>
<evidence type="ECO:0000256" key="1">
    <source>
        <dbReference type="ARBA" id="ARBA00001946"/>
    </source>
</evidence>
<proteinExistence type="inferred from homology"/>
<reference evidence="12 13" key="1">
    <citation type="submission" date="2014-06" db="EMBL/GenBank/DDBJ databases">
        <title>The Genome of the Aflatoxigenic Filamentous Fungus Aspergillus nomius.</title>
        <authorList>
            <person name="Moore M.G."/>
            <person name="Shannon B.M."/>
            <person name="Brian M.M."/>
        </authorList>
    </citation>
    <scope>NUCLEOTIDE SEQUENCE [LARGE SCALE GENOMIC DNA]</scope>
    <source>
        <strain evidence="12 13">NRRL 13137</strain>
    </source>
</reference>
<evidence type="ECO:0000256" key="2">
    <source>
        <dbReference type="ARBA" id="ARBA00012411"/>
    </source>
</evidence>
<dbReference type="SMART" id="SM00220">
    <property type="entry name" value="S_TKc"/>
    <property type="match status" value="1"/>
</dbReference>
<keyword evidence="6 12" id="KW-0418">Kinase</keyword>
<dbReference type="OrthoDB" id="192887at2759"/>
<dbReference type="Gene3D" id="1.10.510.10">
    <property type="entry name" value="Transferase(Phosphotransferase) domain 1"/>
    <property type="match status" value="1"/>
</dbReference>